<evidence type="ECO:0000313" key="2">
    <source>
        <dbReference type="EMBL" id="VVA37299.1"/>
    </source>
</evidence>
<dbReference type="OMA" id="RNCISTT"/>
<evidence type="ECO:0000313" key="3">
    <source>
        <dbReference type="Proteomes" id="UP000327085"/>
    </source>
</evidence>
<gene>
    <name evidence="2" type="ORF">ALMOND_2B021973</name>
</gene>
<dbReference type="EMBL" id="CABIKO010000524">
    <property type="protein sequence ID" value="VVA37299.1"/>
    <property type="molecule type" value="Genomic_DNA"/>
</dbReference>
<dbReference type="PANTHER" id="PTHR46890:SF48">
    <property type="entry name" value="RNA-DIRECTED DNA POLYMERASE"/>
    <property type="match status" value="1"/>
</dbReference>
<reference evidence="3" key="1">
    <citation type="journal article" date="2020" name="Plant J.">
        <title>Transposons played a major role in the diversification between the closely related almond and peach genomes: results from the almond genome sequence.</title>
        <authorList>
            <person name="Alioto T."/>
            <person name="Alexiou K.G."/>
            <person name="Bardil A."/>
            <person name="Barteri F."/>
            <person name="Castanera R."/>
            <person name="Cruz F."/>
            <person name="Dhingra A."/>
            <person name="Duval H."/>
            <person name="Fernandez I Marti A."/>
            <person name="Frias L."/>
            <person name="Galan B."/>
            <person name="Garcia J.L."/>
            <person name="Howad W."/>
            <person name="Gomez-Garrido J."/>
            <person name="Gut M."/>
            <person name="Julca I."/>
            <person name="Morata J."/>
            <person name="Puigdomenech P."/>
            <person name="Ribeca P."/>
            <person name="Rubio Cabetas M.J."/>
            <person name="Vlasova A."/>
            <person name="Wirthensohn M."/>
            <person name="Garcia-Mas J."/>
            <person name="Gabaldon T."/>
            <person name="Casacuberta J.M."/>
            <person name="Arus P."/>
        </authorList>
    </citation>
    <scope>NUCLEOTIDE SEQUENCE [LARGE SCALE GENOMIC DNA]</scope>
    <source>
        <strain evidence="3">cv. Texas</strain>
    </source>
</reference>
<proteinExistence type="predicted"/>
<dbReference type="PANTHER" id="PTHR46890">
    <property type="entry name" value="NON-LTR RETROLELEMENT REVERSE TRANSCRIPTASE-LIKE PROTEIN-RELATED"/>
    <property type="match status" value="1"/>
</dbReference>
<dbReference type="Proteomes" id="UP000327085">
    <property type="component" value="Unassembled WGS sequence"/>
</dbReference>
<dbReference type="CDD" id="cd01650">
    <property type="entry name" value="RT_nLTR_like"/>
    <property type="match status" value="1"/>
</dbReference>
<dbReference type="AlphaFoldDB" id="A0A5E4GBU8"/>
<name>A0A5E4GBU8_PRUDU</name>
<feature type="non-terminal residue" evidence="2">
    <location>
        <position position="327"/>
    </location>
</feature>
<dbReference type="InParanoid" id="A0A5E4GBU8"/>
<sequence>MGENHVRSIIEDYFKNLFTSEGPRNWGNILVFVPTIISDDINSTLLAPVSNEEIRIIVFQMGALKSPGPDGFSGIFYQKYWSIVGNDVCRLVNNFFSNAMSMGTLNRTEIALIPKVPHPEWVMQFRPISLCNYSYKIISKILANRLQPLLDKFISPQQCASIPGRQIQDNVLAVLLHMGFASKWVGWVMRCLSSVEFAVIVNGKVGSYFTPTRGLRQGDPLSPYLFIIVSDVLSSMINQAVSHATENNCQMIVGILDSYCTASDQLVNFEKSNMFFSPNTPLEVKDRLRAILNVTISEDPGNLVDLEAKVETIIDCQSREWNSEAIG</sequence>
<evidence type="ECO:0000259" key="1">
    <source>
        <dbReference type="Pfam" id="PF00078"/>
    </source>
</evidence>
<dbReference type="SUPFAM" id="SSF56672">
    <property type="entry name" value="DNA/RNA polymerases"/>
    <property type="match status" value="1"/>
</dbReference>
<dbReference type="Gramene" id="VVA37299">
    <property type="protein sequence ID" value="VVA37299"/>
    <property type="gene ID" value="Prudul26B021973"/>
</dbReference>
<dbReference type="InterPro" id="IPR052343">
    <property type="entry name" value="Retrotransposon-Effector_Assoc"/>
</dbReference>
<feature type="domain" description="Reverse transcriptase" evidence="1">
    <location>
        <begin position="122"/>
        <end position="248"/>
    </location>
</feature>
<dbReference type="Pfam" id="PF00078">
    <property type="entry name" value="RVT_1"/>
    <property type="match status" value="1"/>
</dbReference>
<organism evidence="2 3">
    <name type="scientific">Prunus dulcis</name>
    <name type="common">Almond</name>
    <name type="synonym">Amygdalus dulcis</name>
    <dbReference type="NCBI Taxonomy" id="3755"/>
    <lineage>
        <taxon>Eukaryota</taxon>
        <taxon>Viridiplantae</taxon>
        <taxon>Streptophyta</taxon>
        <taxon>Embryophyta</taxon>
        <taxon>Tracheophyta</taxon>
        <taxon>Spermatophyta</taxon>
        <taxon>Magnoliopsida</taxon>
        <taxon>eudicotyledons</taxon>
        <taxon>Gunneridae</taxon>
        <taxon>Pentapetalae</taxon>
        <taxon>rosids</taxon>
        <taxon>fabids</taxon>
        <taxon>Rosales</taxon>
        <taxon>Rosaceae</taxon>
        <taxon>Amygdaloideae</taxon>
        <taxon>Amygdaleae</taxon>
        <taxon>Prunus</taxon>
    </lineage>
</organism>
<dbReference type="InterPro" id="IPR000477">
    <property type="entry name" value="RT_dom"/>
</dbReference>
<accession>A0A5E4GBU8</accession>
<dbReference type="InterPro" id="IPR043502">
    <property type="entry name" value="DNA/RNA_pol_sf"/>
</dbReference>
<protein>
    <submittedName>
        <fullName evidence="2">PREDICTED: reverse mRNAase</fullName>
    </submittedName>
</protein>